<proteinExistence type="predicted"/>
<dbReference type="NCBIfam" id="TIGR01760">
    <property type="entry name" value="tape_meas_TP901"/>
    <property type="match status" value="1"/>
</dbReference>
<dbReference type="STRING" id="927664.SAMN05421780_101543"/>
<name>A0A1I1E4N4_9BACT</name>
<dbReference type="EMBL" id="FOLE01000001">
    <property type="protein sequence ID" value="SFB80178.1"/>
    <property type="molecule type" value="Genomic_DNA"/>
</dbReference>
<evidence type="ECO:0000256" key="1">
    <source>
        <dbReference type="SAM" id="Phobius"/>
    </source>
</evidence>
<accession>A0A1I1E4N4</accession>
<evidence type="ECO:0000313" key="4">
    <source>
        <dbReference type="Proteomes" id="UP000199514"/>
    </source>
</evidence>
<protein>
    <submittedName>
        <fullName evidence="3">Phage tail tape measure protein, TP901 family, core region</fullName>
    </submittedName>
</protein>
<feature type="transmembrane region" description="Helical" evidence="1">
    <location>
        <begin position="464"/>
        <end position="486"/>
    </location>
</feature>
<keyword evidence="4" id="KW-1185">Reference proteome</keyword>
<evidence type="ECO:0000259" key="2">
    <source>
        <dbReference type="Pfam" id="PF10145"/>
    </source>
</evidence>
<dbReference type="InterPro" id="IPR010090">
    <property type="entry name" value="Phage_tape_meas"/>
</dbReference>
<keyword evidence="1" id="KW-0472">Membrane</keyword>
<keyword evidence="1" id="KW-0812">Transmembrane</keyword>
<dbReference type="AlphaFoldDB" id="A0A1I1E4N4"/>
<sequence length="677" mass="70990">MVAEFILRLVDQVTKPLGGVTAGLAGAEKASNSFGSALEKAAGKAFLFNQMRDAITSTAGALDSMTAPGVAFQSQLAELSGMTGQTGAGLDNIGQKARETALKFGGDASRAVESYTSILSQLGPQIAQNDVALQAMGENVQILSLNMKGDAIGATDALNTALLQFGADLNNPTQAAKTMTEYMNIMAAATNAGSADVTAISASLKVAGSEAYNANVSFIETNAAIQALGTKSKFGAEAGTALRNVIATMGKGRFLPKDTQESLIAAGVNIDKLSNKALPFTERLKELTKIQKDSALVTHFFGTENSAAATTLLSTIQYQEDLQKQITGTNQAVVTANANLNTHEGRMARINAQFKDWGISIFNATSGMLPFVQVGSSSLLFLSQFAPAMAAANTMVDFAKAKYATAAVSVKAFALSTWTSGLNALKAGGQYVLTALTGIGSYVASLITATAAQWGLNIAMNANPLGLVVLGIVAVVGALALLYTYWDEIWGFIKNFTVWVIKLSPFGILWQVVDYLFPSLKTWASDVFGGIIDWFGKLWGKIVEVWQNVKGLFSNPVTIAAPVIENPATGTSAPVAVGVAGQLLTPQALTAYPTGIQNPIAKPEVDANAKKIDTKAPKKTEVGGDTKARIVNLRIDKIEVSNHVSSTITQGLDDLENKIARVVVAALNDAEIIMSNG</sequence>
<feature type="domain" description="Phage tail tape measure protein" evidence="2">
    <location>
        <begin position="98"/>
        <end position="292"/>
    </location>
</feature>
<feature type="transmembrane region" description="Helical" evidence="1">
    <location>
        <begin position="431"/>
        <end position="452"/>
    </location>
</feature>
<dbReference type="Pfam" id="PF10145">
    <property type="entry name" value="PhageMin_Tail"/>
    <property type="match status" value="1"/>
</dbReference>
<evidence type="ECO:0000313" key="3">
    <source>
        <dbReference type="EMBL" id="SFB80178.1"/>
    </source>
</evidence>
<gene>
    <name evidence="3" type="ORF">SAMN05421780_101543</name>
</gene>
<reference evidence="3 4" key="1">
    <citation type="submission" date="2016-10" db="EMBL/GenBank/DDBJ databases">
        <authorList>
            <person name="de Groot N.N."/>
        </authorList>
    </citation>
    <scope>NUCLEOTIDE SEQUENCE [LARGE SCALE GENOMIC DNA]</scope>
    <source>
        <strain evidence="3 4">DSM 6793</strain>
    </source>
</reference>
<dbReference type="Proteomes" id="UP000199514">
    <property type="component" value="Unassembled WGS sequence"/>
</dbReference>
<keyword evidence="1" id="KW-1133">Transmembrane helix</keyword>
<feature type="transmembrane region" description="Helical" evidence="1">
    <location>
        <begin position="498"/>
        <end position="517"/>
    </location>
</feature>
<dbReference type="RefSeq" id="WP_091506852.1">
    <property type="nucleotide sequence ID" value="NZ_FOLE01000001.1"/>
</dbReference>
<dbReference type="OrthoDB" id="1219342at2"/>
<organism evidence="3 4">
    <name type="scientific">Flexibacter flexilis DSM 6793</name>
    <dbReference type="NCBI Taxonomy" id="927664"/>
    <lineage>
        <taxon>Bacteria</taxon>
        <taxon>Pseudomonadati</taxon>
        <taxon>Bacteroidota</taxon>
        <taxon>Cytophagia</taxon>
        <taxon>Cytophagales</taxon>
        <taxon>Flexibacteraceae</taxon>
        <taxon>Flexibacter</taxon>
    </lineage>
</organism>